<dbReference type="GO" id="GO:0004656">
    <property type="term" value="F:procollagen-proline 4-dioxygenase activity"/>
    <property type="evidence" value="ECO:0007669"/>
    <property type="project" value="TreeGrafter"/>
</dbReference>
<dbReference type="Gene3D" id="2.60.120.620">
    <property type="entry name" value="q2cbj1_9rhob like domain"/>
    <property type="match status" value="1"/>
</dbReference>
<feature type="domain" description="Fe2OG dioxygenase" evidence="11">
    <location>
        <begin position="173"/>
        <end position="290"/>
    </location>
</feature>
<keyword evidence="10" id="KW-0472">Membrane</keyword>
<dbReference type="InterPro" id="IPR006620">
    <property type="entry name" value="Pro_4_hyd_alph"/>
</dbReference>
<dbReference type="KEGG" id="ehx:EMIHUDRAFT_218427"/>
<keyword evidence="6" id="KW-0223">Dioxygenase</keyword>
<dbReference type="GO" id="GO:0005783">
    <property type="term" value="C:endoplasmic reticulum"/>
    <property type="evidence" value="ECO:0007669"/>
    <property type="project" value="TreeGrafter"/>
</dbReference>
<evidence type="ECO:0000256" key="9">
    <source>
        <dbReference type="ARBA" id="ARBA00023004"/>
    </source>
</evidence>
<dbReference type="GO" id="GO:0031418">
    <property type="term" value="F:L-ascorbic acid binding"/>
    <property type="evidence" value="ECO:0007669"/>
    <property type="project" value="InterPro"/>
</dbReference>
<evidence type="ECO:0000313" key="12">
    <source>
        <dbReference type="EnsemblProtists" id="EOD07484"/>
    </source>
</evidence>
<dbReference type="SMART" id="SM00702">
    <property type="entry name" value="P4Hc"/>
    <property type="match status" value="1"/>
</dbReference>
<dbReference type="HOGENOM" id="CLU_961186_0_0_1"/>
<evidence type="ECO:0000259" key="11">
    <source>
        <dbReference type="PROSITE" id="PS51471"/>
    </source>
</evidence>
<keyword evidence="4" id="KW-0812">Transmembrane</keyword>
<keyword evidence="9" id="KW-0408">Iron</keyword>
<dbReference type="PaxDb" id="2903-EOD07484"/>
<proteinExistence type="predicted"/>
<dbReference type="OMA" id="NANCEDR"/>
<accession>A0A0D3I899</accession>
<evidence type="ECO:0000256" key="5">
    <source>
        <dbReference type="ARBA" id="ARBA00022723"/>
    </source>
</evidence>
<dbReference type="GeneID" id="17253645"/>
<reference evidence="13" key="1">
    <citation type="journal article" date="2013" name="Nature">
        <title>Pan genome of the phytoplankton Emiliania underpins its global distribution.</title>
        <authorList>
            <person name="Read B.A."/>
            <person name="Kegel J."/>
            <person name="Klute M.J."/>
            <person name="Kuo A."/>
            <person name="Lefebvre S.C."/>
            <person name="Maumus F."/>
            <person name="Mayer C."/>
            <person name="Miller J."/>
            <person name="Monier A."/>
            <person name="Salamov A."/>
            <person name="Young J."/>
            <person name="Aguilar M."/>
            <person name="Claverie J.M."/>
            <person name="Frickenhaus S."/>
            <person name="Gonzalez K."/>
            <person name="Herman E.K."/>
            <person name="Lin Y.C."/>
            <person name="Napier J."/>
            <person name="Ogata H."/>
            <person name="Sarno A.F."/>
            <person name="Shmutz J."/>
            <person name="Schroeder D."/>
            <person name="de Vargas C."/>
            <person name="Verret F."/>
            <person name="von Dassow P."/>
            <person name="Valentin K."/>
            <person name="Van de Peer Y."/>
            <person name="Wheeler G."/>
            <person name="Dacks J.B."/>
            <person name="Delwiche C.F."/>
            <person name="Dyhrman S.T."/>
            <person name="Glockner G."/>
            <person name="John U."/>
            <person name="Richards T."/>
            <person name="Worden A.Z."/>
            <person name="Zhang X."/>
            <person name="Grigoriev I.V."/>
            <person name="Allen A.E."/>
            <person name="Bidle K."/>
            <person name="Borodovsky M."/>
            <person name="Bowler C."/>
            <person name="Brownlee C."/>
            <person name="Cock J.M."/>
            <person name="Elias M."/>
            <person name="Gladyshev V.N."/>
            <person name="Groth M."/>
            <person name="Guda C."/>
            <person name="Hadaegh A."/>
            <person name="Iglesias-Rodriguez M.D."/>
            <person name="Jenkins J."/>
            <person name="Jones B.M."/>
            <person name="Lawson T."/>
            <person name="Leese F."/>
            <person name="Lindquist E."/>
            <person name="Lobanov A."/>
            <person name="Lomsadze A."/>
            <person name="Malik S.B."/>
            <person name="Marsh M.E."/>
            <person name="Mackinder L."/>
            <person name="Mock T."/>
            <person name="Mueller-Roeber B."/>
            <person name="Pagarete A."/>
            <person name="Parker M."/>
            <person name="Probert I."/>
            <person name="Quesneville H."/>
            <person name="Raines C."/>
            <person name="Rensing S.A."/>
            <person name="Riano-Pachon D.M."/>
            <person name="Richier S."/>
            <person name="Rokitta S."/>
            <person name="Shiraiwa Y."/>
            <person name="Soanes D.M."/>
            <person name="van der Giezen M."/>
            <person name="Wahlund T.M."/>
            <person name="Williams B."/>
            <person name="Wilson W."/>
            <person name="Wolfe G."/>
            <person name="Wurch L.L."/>
        </authorList>
    </citation>
    <scope>NUCLEOTIDE SEQUENCE</scope>
</reference>
<evidence type="ECO:0000313" key="13">
    <source>
        <dbReference type="Proteomes" id="UP000013827"/>
    </source>
</evidence>
<evidence type="ECO:0000256" key="6">
    <source>
        <dbReference type="ARBA" id="ARBA00022964"/>
    </source>
</evidence>
<dbReference type="InterPro" id="IPR044862">
    <property type="entry name" value="Pro_4_hyd_alph_FE2OG_OXY"/>
</dbReference>
<dbReference type="PANTHER" id="PTHR10869">
    <property type="entry name" value="PROLYL 4-HYDROXYLASE ALPHA SUBUNIT"/>
    <property type="match status" value="1"/>
</dbReference>
<evidence type="ECO:0000256" key="4">
    <source>
        <dbReference type="ARBA" id="ARBA00022692"/>
    </source>
</evidence>
<organism evidence="12 13">
    <name type="scientific">Emiliania huxleyi (strain CCMP1516)</name>
    <dbReference type="NCBI Taxonomy" id="280463"/>
    <lineage>
        <taxon>Eukaryota</taxon>
        <taxon>Haptista</taxon>
        <taxon>Haptophyta</taxon>
        <taxon>Prymnesiophyceae</taxon>
        <taxon>Isochrysidales</taxon>
        <taxon>Noelaerhabdaceae</taxon>
        <taxon>Emiliania</taxon>
    </lineage>
</organism>
<dbReference type="Proteomes" id="UP000013827">
    <property type="component" value="Unassembled WGS sequence"/>
</dbReference>
<dbReference type="Pfam" id="PF01549">
    <property type="entry name" value="ShK"/>
    <property type="match status" value="1"/>
</dbReference>
<dbReference type="STRING" id="2903.R1DFI0"/>
<dbReference type="GO" id="GO:0016020">
    <property type="term" value="C:membrane"/>
    <property type="evidence" value="ECO:0007669"/>
    <property type="project" value="UniProtKB-SubCell"/>
</dbReference>
<evidence type="ECO:0000256" key="8">
    <source>
        <dbReference type="ARBA" id="ARBA00023002"/>
    </source>
</evidence>
<dbReference type="SMART" id="SM00254">
    <property type="entry name" value="ShKT"/>
    <property type="match status" value="1"/>
</dbReference>
<dbReference type="RefSeq" id="XP_005759913.1">
    <property type="nucleotide sequence ID" value="XM_005759856.1"/>
</dbReference>
<dbReference type="GO" id="GO:0005506">
    <property type="term" value="F:iron ion binding"/>
    <property type="evidence" value="ECO:0007669"/>
    <property type="project" value="InterPro"/>
</dbReference>
<dbReference type="EnsemblProtists" id="EOD07484">
    <property type="protein sequence ID" value="EOD07484"/>
    <property type="gene ID" value="EMIHUDRAFT_218427"/>
</dbReference>
<reference evidence="12" key="2">
    <citation type="submission" date="2024-10" db="UniProtKB">
        <authorList>
            <consortium name="EnsemblProtists"/>
        </authorList>
    </citation>
    <scope>IDENTIFICATION</scope>
</reference>
<comment type="subcellular location">
    <subcellularLocation>
        <location evidence="3">Endomembrane system</location>
    </subcellularLocation>
    <subcellularLocation>
        <location evidence="2">Membrane</location>
        <topology evidence="2">Single-pass membrane protein</topology>
    </subcellularLocation>
</comment>
<sequence length="290" mass="32008">MLRKCRASCADRQPALPAADSWTSTEECAQWAGSGECESNSAFMLTSCARSCAKVANAHDSYHARCAMNSTFERVLREFAHLGPELISADPPVLLFHSFLSAEEADAFIAHGKGKYTESRGVGVDSEGRMTDVKTEIRTSSHTWCQEAECLDDPLVQRVTARVSDVTRTPPANGEFAQLVYYNSCPEPSHPSCAFYRRHSDFIAGDVHRNQGVRIYTVFMYLNDVEEGGGTRFTDLPSGQITTEARRGKAIFWPSVLADAPYTVDPRTHHEALPVTRGEKWSMYSVVGGV</sequence>
<name>A0A0D3I899_EMIH1</name>
<dbReference type="PROSITE" id="PS51471">
    <property type="entry name" value="FE2OG_OXY"/>
    <property type="match status" value="1"/>
</dbReference>
<evidence type="ECO:0000256" key="7">
    <source>
        <dbReference type="ARBA" id="ARBA00022989"/>
    </source>
</evidence>
<keyword evidence="7" id="KW-1133">Transmembrane helix</keyword>
<evidence type="ECO:0000256" key="1">
    <source>
        <dbReference type="ARBA" id="ARBA00001961"/>
    </source>
</evidence>
<evidence type="ECO:0000256" key="3">
    <source>
        <dbReference type="ARBA" id="ARBA00004308"/>
    </source>
</evidence>
<dbReference type="InterPro" id="IPR005123">
    <property type="entry name" value="Oxoglu/Fe-dep_dioxygenase_dom"/>
</dbReference>
<evidence type="ECO:0000256" key="10">
    <source>
        <dbReference type="ARBA" id="ARBA00023136"/>
    </source>
</evidence>
<comment type="cofactor">
    <cofactor evidence="1">
        <name>L-ascorbate</name>
        <dbReference type="ChEBI" id="CHEBI:38290"/>
    </cofactor>
</comment>
<dbReference type="InterPro" id="IPR045054">
    <property type="entry name" value="P4HA-like"/>
</dbReference>
<dbReference type="InterPro" id="IPR003582">
    <property type="entry name" value="ShKT_dom"/>
</dbReference>
<evidence type="ECO:0000256" key="2">
    <source>
        <dbReference type="ARBA" id="ARBA00004167"/>
    </source>
</evidence>
<keyword evidence="8" id="KW-0560">Oxidoreductase</keyword>
<dbReference type="eggNOG" id="KOG1591">
    <property type="taxonomic scope" value="Eukaryota"/>
</dbReference>
<keyword evidence="13" id="KW-1185">Reference proteome</keyword>
<dbReference type="Pfam" id="PF13640">
    <property type="entry name" value="2OG-FeII_Oxy_3"/>
    <property type="match status" value="1"/>
</dbReference>
<dbReference type="AlphaFoldDB" id="A0A0D3I899"/>
<protein>
    <recommendedName>
        <fullName evidence="11">Fe2OG dioxygenase domain-containing protein</fullName>
    </recommendedName>
</protein>
<dbReference type="PANTHER" id="PTHR10869:SF235">
    <property type="entry name" value="PROCOLLAGEN-PROLINE 4-DIOXYGENASE"/>
    <property type="match status" value="1"/>
</dbReference>
<keyword evidence="5" id="KW-0479">Metal-binding</keyword>